<sequence>MRKEPTFSPIQRLGQSKRDHFNEKKEESSLEKWTPIPVILVSPKYWFFATDMSPKPNCVVFASDLELLKHQAAEHGNVTPSNFVNSRDVKINHNAIHINLYLLQMNRTRGYRGRRREEDPVTSQPFHNMFLDPSQLDPRSFPSLSDQAQSEFANNYHNVWKAGMINEEHFPSLPGGTPVRSNPIQLD</sequence>
<keyword evidence="3" id="KW-1185">Reference proteome</keyword>
<dbReference type="Proteomes" id="UP001281761">
    <property type="component" value="Unassembled WGS sequence"/>
</dbReference>
<organism evidence="2 3">
    <name type="scientific">Blattamonas nauphoetae</name>
    <dbReference type="NCBI Taxonomy" id="2049346"/>
    <lineage>
        <taxon>Eukaryota</taxon>
        <taxon>Metamonada</taxon>
        <taxon>Preaxostyla</taxon>
        <taxon>Oxymonadida</taxon>
        <taxon>Blattamonas</taxon>
    </lineage>
</organism>
<feature type="region of interest" description="Disordered" evidence="1">
    <location>
        <begin position="1"/>
        <end position="27"/>
    </location>
</feature>
<evidence type="ECO:0000256" key="1">
    <source>
        <dbReference type="SAM" id="MobiDB-lite"/>
    </source>
</evidence>
<protein>
    <submittedName>
        <fullName evidence="2">Uncharacterized protein</fullName>
    </submittedName>
</protein>
<gene>
    <name evidence="2" type="ORF">BLNAU_24158</name>
</gene>
<proteinExistence type="predicted"/>
<feature type="compositionally biased region" description="Basic and acidic residues" evidence="1">
    <location>
        <begin position="16"/>
        <end position="27"/>
    </location>
</feature>
<evidence type="ECO:0000313" key="3">
    <source>
        <dbReference type="Proteomes" id="UP001281761"/>
    </source>
</evidence>
<evidence type="ECO:0000313" key="2">
    <source>
        <dbReference type="EMBL" id="KAK2940939.1"/>
    </source>
</evidence>
<name>A0ABQ9WN80_9EUKA</name>
<reference evidence="2 3" key="1">
    <citation type="journal article" date="2022" name="bioRxiv">
        <title>Genomics of Preaxostyla Flagellates Illuminates Evolutionary Transitions and the Path Towards Mitochondrial Loss.</title>
        <authorList>
            <person name="Novak L.V.F."/>
            <person name="Treitli S.C."/>
            <person name="Pyrih J."/>
            <person name="Halakuc P."/>
            <person name="Pipaliya S.V."/>
            <person name="Vacek V."/>
            <person name="Brzon O."/>
            <person name="Soukal P."/>
            <person name="Eme L."/>
            <person name="Dacks J.B."/>
            <person name="Karnkowska A."/>
            <person name="Elias M."/>
            <person name="Hampl V."/>
        </authorList>
    </citation>
    <scope>NUCLEOTIDE SEQUENCE [LARGE SCALE GENOMIC DNA]</scope>
    <source>
        <strain evidence="2">NAU3</strain>
        <tissue evidence="2">Gut</tissue>
    </source>
</reference>
<dbReference type="EMBL" id="JARBJD010000578">
    <property type="protein sequence ID" value="KAK2940939.1"/>
    <property type="molecule type" value="Genomic_DNA"/>
</dbReference>
<comment type="caution">
    <text evidence="2">The sequence shown here is derived from an EMBL/GenBank/DDBJ whole genome shotgun (WGS) entry which is preliminary data.</text>
</comment>
<accession>A0ABQ9WN80</accession>